<proteinExistence type="inferred from homology"/>
<dbReference type="Proteomes" id="UP001523566">
    <property type="component" value="Unassembled WGS sequence"/>
</dbReference>
<dbReference type="InterPro" id="IPR002549">
    <property type="entry name" value="AI-2E-like"/>
</dbReference>
<comment type="caution">
    <text evidence="7">The sequence shown here is derived from an EMBL/GenBank/DDBJ whole genome shotgun (WGS) entry which is preliminary data.</text>
</comment>
<evidence type="ECO:0000313" key="7">
    <source>
        <dbReference type="EMBL" id="MCP1101428.1"/>
    </source>
</evidence>
<comment type="similarity">
    <text evidence="2">Belongs to the autoinducer-2 exporter (AI-2E) (TC 2.A.86) family.</text>
</comment>
<feature type="transmembrane region" description="Helical" evidence="6">
    <location>
        <begin position="38"/>
        <end position="58"/>
    </location>
</feature>
<keyword evidence="3 6" id="KW-0812">Transmembrane</keyword>
<gene>
    <name evidence="7" type="primary">ytvI</name>
    <name evidence="7" type="ORF">NK125_03245</name>
</gene>
<keyword evidence="8" id="KW-1185">Reference proteome</keyword>
<dbReference type="RefSeq" id="WP_262065212.1">
    <property type="nucleotide sequence ID" value="NZ_JAMXOD010000003.1"/>
</dbReference>
<feature type="transmembrane region" description="Helical" evidence="6">
    <location>
        <begin position="230"/>
        <end position="256"/>
    </location>
</feature>
<evidence type="ECO:0000256" key="2">
    <source>
        <dbReference type="ARBA" id="ARBA00009773"/>
    </source>
</evidence>
<dbReference type="NCBIfam" id="TIGR02872">
    <property type="entry name" value="spore_ytvI"/>
    <property type="match status" value="1"/>
</dbReference>
<feature type="transmembrane region" description="Helical" evidence="6">
    <location>
        <begin position="169"/>
        <end position="187"/>
    </location>
</feature>
<evidence type="ECO:0000313" key="8">
    <source>
        <dbReference type="Proteomes" id="UP001523566"/>
    </source>
</evidence>
<sequence length="377" mass="42211">MSDFEVDKPFWKAALSLVLSLIFTVAFIYFGLKFLRFFMPFVIGWFIAYIASPLVKFLEAKIKMKRKLGSAIIIILVLAGIGCAFYFAGSKVFKEISSLLENLPQIYRSAEDAMANTISFSQNLIRNLPEVFQEGLTSLTDNLGSYVTDFLRNAGTPTFNFASNVAKQIPSTLISIVITMMSAYFFVSERDEWIVWSKKVAPEAVSKKMSIIISNLKMALGGYFKAQFKIMAVVFCILLIGFIILSVPYYVLLALIISFLDFLPFFGTGTALIPWAIYLFMTGEYKMAIGLVVIYVITQLVRQLIQPKLVGDSMGLNPLMTLVFLYIGLKIGSVIGMILAVPAGMIIINLYKAGGFDYILNDAKIIWNKMLSLYSRE</sequence>
<keyword evidence="4 6" id="KW-1133">Transmembrane helix</keyword>
<dbReference type="EMBL" id="JAMZFW010000003">
    <property type="protein sequence ID" value="MCP1101428.1"/>
    <property type="molecule type" value="Genomic_DNA"/>
</dbReference>
<dbReference type="PANTHER" id="PTHR21716:SF68">
    <property type="entry name" value="TRANSPORT PROTEIN YTVI-RELATED"/>
    <property type="match status" value="1"/>
</dbReference>
<dbReference type="Pfam" id="PF01594">
    <property type="entry name" value="AI-2E_transport"/>
    <property type="match status" value="1"/>
</dbReference>
<dbReference type="PANTHER" id="PTHR21716">
    <property type="entry name" value="TRANSMEMBRANE PROTEIN"/>
    <property type="match status" value="1"/>
</dbReference>
<organism evidence="7 8">
    <name type="scientific">Aequitasia blattaphilus</name>
    <dbReference type="NCBI Taxonomy" id="2949332"/>
    <lineage>
        <taxon>Bacteria</taxon>
        <taxon>Bacillati</taxon>
        <taxon>Bacillota</taxon>
        <taxon>Clostridia</taxon>
        <taxon>Lachnospirales</taxon>
        <taxon>Lachnospiraceae</taxon>
        <taxon>Aequitasia</taxon>
    </lineage>
</organism>
<evidence type="ECO:0000256" key="3">
    <source>
        <dbReference type="ARBA" id="ARBA00022692"/>
    </source>
</evidence>
<name>A0ABT1E6G8_9FIRM</name>
<feature type="transmembrane region" description="Helical" evidence="6">
    <location>
        <begin position="262"/>
        <end position="281"/>
    </location>
</feature>
<comment type="subcellular location">
    <subcellularLocation>
        <location evidence="1">Membrane</location>
        <topology evidence="1">Multi-pass membrane protein</topology>
    </subcellularLocation>
</comment>
<evidence type="ECO:0000256" key="1">
    <source>
        <dbReference type="ARBA" id="ARBA00004141"/>
    </source>
</evidence>
<evidence type="ECO:0000256" key="6">
    <source>
        <dbReference type="SAM" id="Phobius"/>
    </source>
</evidence>
<reference evidence="7 8" key="1">
    <citation type="journal article" date="2022" name="Genome Biol. Evol.">
        <title>Host diet, physiology and behaviors set the stage for Lachnospiraceae cladogenesis.</title>
        <authorList>
            <person name="Vera-Ponce De Leon A."/>
            <person name="Schneider M."/>
            <person name="Jahnes B.C."/>
            <person name="Sadowski V."/>
            <person name="Camuy-Velez L.A."/>
            <person name="Duan J."/>
            <person name="Sabree Z.L."/>
        </authorList>
    </citation>
    <scope>NUCLEOTIDE SEQUENCE [LARGE SCALE GENOMIC DNA]</scope>
    <source>
        <strain evidence="7 8">PAL113</strain>
    </source>
</reference>
<feature type="transmembrane region" description="Helical" evidence="6">
    <location>
        <begin position="12"/>
        <end position="32"/>
    </location>
</feature>
<dbReference type="InterPro" id="IPR014227">
    <property type="entry name" value="YtvI-like"/>
</dbReference>
<protein>
    <submittedName>
        <fullName evidence="7">Sporulation integral membrane protein YtvI</fullName>
    </submittedName>
</protein>
<evidence type="ECO:0000256" key="5">
    <source>
        <dbReference type="ARBA" id="ARBA00023136"/>
    </source>
</evidence>
<feature type="transmembrane region" description="Helical" evidence="6">
    <location>
        <begin position="70"/>
        <end position="89"/>
    </location>
</feature>
<accession>A0ABT1E6G8</accession>
<keyword evidence="5 6" id="KW-0472">Membrane</keyword>
<feature type="transmembrane region" description="Helical" evidence="6">
    <location>
        <begin position="325"/>
        <end position="351"/>
    </location>
</feature>
<feature type="transmembrane region" description="Helical" evidence="6">
    <location>
        <begin position="288"/>
        <end position="305"/>
    </location>
</feature>
<evidence type="ECO:0000256" key="4">
    <source>
        <dbReference type="ARBA" id="ARBA00022989"/>
    </source>
</evidence>